<reference evidence="1" key="1">
    <citation type="submission" date="2018-11" db="EMBL/GenBank/DDBJ databases">
        <authorList>
            <consortium name="Genoscope - CEA"/>
            <person name="William W."/>
        </authorList>
    </citation>
    <scope>NUCLEOTIDE SEQUENCE</scope>
</reference>
<evidence type="ECO:0000313" key="1">
    <source>
        <dbReference type="EMBL" id="VDD40221.1"/>
    </source>
</evidence>
<name>A0A3P6EVX0_BRAOL</name>
<proteinExistence type="predicted"/>
<dbReference type="EMBL" id="LR031876">
    <property type="protein sequence ID" value="VDD40221.1"/>
    <property type="molecule type" value="Genomic_DNA"/>
</dbReference>
<protein>
    <submittedName>
        <fullName evidence="1">Uncharacterized protein</fullName>
    </submittedName>
</protein>
<organism evidence="1">
    <name type="scientific">Brassica oleracea</name>
    <name type="common">Wild cabbage</name>
    <dbReference type="NCBI Taxonomy" id="3712"/>
    <lineage>
        <taxon>Eukaryota</taxon>
        <taxon>Viridiplantae</taxon>
        <taxon>Streptophyta</taxon>
        <taxon>Embryophyta</taxon>
        <taxon>Tracheophyta</taxon>
        <taxon>Spermatophyta</taxon>
        <taxon>Magnoliopsida</taxon>
        <taxon>eudicotyledons</taxon>
        <taxon>Gunneridae</taxon>
        <taxon>Pentapetalae</taxon>
        <taxon>rosids</taxon>
        <taxon>malvids</taxon>
        <taxon>Brassicales</taxon>
        <taxon>Brassicaceae</taxon>
        <taxon>Brassiceae</taxon>
        <taxon>Brassica</taxon>
    </lineage>
</organism>
<accession>A0A3P6EVX0</accession>
<sequence>MEDFKAGHENRSDENNYIAFKDDVIDISQQLMDRYFKVIPPRSTAISSPPPPK</sequence>
<dbReference type="AlphaFoldDB" id="A0A3P6EVX0"/>
<gene>
    <name evidence="1" type="ORF">BOLC7T45781H</name>
</gene>